<comment type="caution">
    <text evidence="1">The sequence shown here is derived from an EMBL/GenBank/DDBJ whole genome shotgun (WGS) entry which is preliminary data.</text>
</comment>
<evidence type="ECO:0000313" key="2">
    <source>
        <dbReference type="Proteomes" id="UP001360560"/>
    </source>
</evidence>
<keyword evidence="2" id="KW-1185">Reference proteome</keyword>
<dbReference type="GeneID" id="90073457"/>
<gene>
    <name evidence="1" type="ORF">DASC09_028030</name>
</gene>
<dbReference type="EMBL" id="BTFZ01000006">
    <property type="protein sequence ID" value="GMM35478.1"/>
    <property type="molecule type" value="Genomic_DNA"/>
</dbReference>
<name>A0AAV5QKS7_9ASCO</name>
<proteinExistence type="predicted"/>
<reference evidence="1 2" key="1">
    <citation type="journal article" date="2023" name="Elife">
        <title>Identification of key yeast species and microbe-microbe interactions impacting larval growth of Drosophila in the wild.</title>
        <authorList>
            <person name="Mure A."/>
            <person name="Sugiura Y."/>
            <person name="Maeda R."/>
            <person name="Honda K."/>
            <person name="Sakurai N."/>
            <person name="Takahashi Y."/>
            <person name="Watada M."/>
            <person name="Katoh T."/>
            <person name="Gotoh A."/>
            <person name="Gotoh Y."/>
            <person name="Taniguchi I."/>
            <person name="Nakamura K."/>
            <person name="Hayashi T."/>
            <person name="Katayama T."/>
            <person name="Uemura T."/>
            <person name="Hattori Y."/>
        </authorList>
    </citation>
    <scope>NUCLEOTIDE SEQUENCE [LARGE SCALE GENOMIC DNA]</scope>
    <source>
        <strain evidence="1 2">SC-9</strain>
    </source>
</reference>
<evidence type="ECO:0000313" key="1">
    <source>
        <dbReference type="EMBL" id="GMM35478.1"/>
    </source>
</evidence>
<dbReference type="AlphaFoldDB" id="A0AAV5QKS7"/>
<accession>A0AAV5QKS7</accession>
<sequence>MNFTISSYTSLVMGTFGYAVSQQVFANSHVKQPGVNGWIYAPLFCQSAFIHSDMIPDMVIILLVVS</sequence>
<organism evidence="1 2">
    <name type="scientific">Saccharomycopsis crataegensis</name>
    <dbReference type="NCBI Taxonomy" id="43959"/>
    <lineage>
        <taxon>Eukaryota</taxon>
        <taxon>Fungi</taxon>
        <taxon>Dikarya</taxon>
        <taxon>Ascomycota</taxon>
        <taxon>Saccharomycotina</taxon>
        <taxon>Saccharomycetes</taxon>
        <taxon>Saccharomycopsidaceae</taxon>
        <taxon>Saccharomycopsis</taxon>
    </lineage>
</organism>
<dbReference type="RefSeq" id="XP_064852478.1">
    <property type="nucleotide sequence ID" value="XM_064996406.1"/>
</dbReference>
<protein>
    <submittedName>
        <fullName evidence="1">Uncharacterized protein</fullName>
    </submittedName>
</protein>
<dbReference type="Proteomes" id="UP001360560">
    <property type="component" value="Unassembled WGS sequence"/>
</dbReference>